<name>A0AAE0VP67_9BIVA</name>
<keyword evidence="2" id="KW-0732">Signal</keyword>
<evidence type="ECO:0000313" key="4">
    <source>
        <dbReference type="Proteomes" id="UP001195483"/>
    </source>
</evidence>
<dbReference type="EMBL" id="JAEAOA010001415">
    <property type="protein sequence ID" value="KAK3584866.1"/>
    <property type="molecule type" value="Genomic_DNA"/>
</dbReference>
<sequence>MWGLGCTGFCPRALRLFGAVPALPTFPAQDSNQSRSTTCIDFQRQEAAAGLLQLTVPYMESNQINVDVLTYFKMDLAQIRKRKLTSDSTSQVTEKKNKVFIGIQKTPAKQKHTQDISIGADKQTETPSSFCLKSNKTTQTDSKTTCEKSSQ</sequence>
<feature type="chain" id="PRO_5042000567" evidence="2">
    <location>
        <begin position="16"/>
        <end position="151"/>
    </location>
</feature>
<feature type="signal peptide" evidence="2">
    <location>
        <begin position="1"/>
        <end position="15"/>
    </location>
</feature>
<keyword evidence="4" id="KW-1185">Reference proteome</keyword>
<dbReference type="AlphaFoldDB" id="A0AAE0VP67"/>
<evidence type="ECO:0000313" key="3">
    <source>
        <dbReference type="EMBL" id="KAK3584866.1"/>
    </source>
</evidence>
<feature type="region of interest" description="Disordered" evidence="1">
    <location>
        <begin position="103"/>
        <end position="151"/>
    </location>
</feature>
<evidence type="ECO:0000256" key="2">
    <source>
        <dbReference type="SAM" id="SignalP"/>
    </source>
</evidence>
<protein>
    <submittedName>
        <fullName evidence="3">Uncharacterized protein</fullName>
    </submittedName>
</protein>
<proteinExistence type="predicted"/>
<organism evidence="3 4">
    <name type="scientific">Potamilus streckersoni</name>
    <dbReference type="NCBI Taxonomy" id="2493646"/>
    <lineage>
        <taxon>Eukaryota</taxon>
        <taxon>Metazoa</taxon>
        <taxon>Spiralia</taxon>
        <taxon>Lophotrochozoa</taxon>
        <taxon>Mollusca</taxon>
        <taxon>Bivalvia</taxon>
        <taxon>Autobranchia</taxon>
        <taxon>Heteroconchia</taxon>
        <taxon>Palaeoheterodonta</taxon>
        <taxon>Unionida</taxon>
        <taxon>Unionoidea</taxon>
        <taxon>Unionidae</taxon>
        <taxon>Ambleminae</taxon>
        <taxon>Lampsilini</taxon>
        <taxon>Potamilus</taxon>
    </lineage>
</organism>
<reference evidence="3" key="2">
    <citation type="journal article" date="2021" name="Genome Biol. Evol.">
        <title>Developing a high-quality reference genome for a parasitic bivalve with doubly uniparental inheritance (Bivalvia: Unionida).</title>
        <authorList>
            <person name="Smith C.H."/>
        </authorList>
    </citation>
    <scope>NUCLEOTIDE SEQUENCE</scope>
    <source>
        <strain evidence="3">CHS0354</strain>
        <tissue evidence="3">Mantle</tissue>
    </source>
</reference>
<gene>
    <name evidence="3" type="ORF">CHS0354_023446</name>
</gene>
<evidence type="ECO:0000256" key="1">
    <source>
        <dbReference type="SAM" id="MobiDB-lite"/>
    </source>
</evidence>
<feature type="compositionally biased region" description="Polar residues" evidence="1">
    <location>
        <begin position="125"/>
        <end position="143"/>
    </location>
</feature>
<comment type="caution">
    <text evidence="3">The sequence shown here is derived from an EMBL/GenBank/DDBJ whole genome shotgun (WGS) entry which is preliminary data.</text>
</comment>
<accession>A0AAE0VP67</accession>
<dbReference type="Proteomes" id="UP001195483">
    <property type="component" value="Unassembled WGS sequence"/>
</dbReference>
<reference evidence="3" key="1">
    <citation type="journal article" date="2021" name="Genome Biol. Evol.">
        <title>A High-Quality Reference Genome for a Parasitic Bivalve with Doubly Uniparental Inheritance (Bivalvia: Unionida).</title>
        <authorList>
            <person name="Smith C.H."/>
        </authorList>
    </citation>
    <scope>NUCLEOTIDE SEQUENCE</scope>
    <source>
        <strain evidence="3">CHS0354</strain>
    </source>
</reference>
<reference evidence="3" key="3">
    <citation type="submission" date="2023-05" db="EMBL/GenBank/DDBJ databases">
        <authorList>
            <person name="Smith C.H."/>
        </authorList>
    </citation>
    <scope>NUCLEOTIDE SEQUENCE</scope>
    <source>
        <strain evidence="3">CHS0354</strain>
        <tissue evidence="3">Mantle</tissue>
    </source>
</reference>